<accession>T1IMA9</accession>
<proteinExistence type="predicted"/>
<dbReference type="EnsemblMetazoa" id="SMAR002106-RA">
    <property type="protein sequence ID" value="SMAR002106-PA"/>
    <property type="gene ID" value="SMAR002106"/>
</dbReference>
<name>T1IMA9_STRMM</name>
<organism evidence="2 3">
    <name type="scientific">Strigamia maritima</name>
    <name type="common">European centipede</name>
    <name type="synonym">Geophilus maritimus</name>
    <dbReference type="NCBI Taxonomy" id="126957"/>
    <lineage>
        <taxon>Eukaryota</taxon>
        <taxon>Metazoa</taxon>
        <taxon>Ecdysozoa</taxon>
        <taxon>Arthropoda</taxon>
        <taxon>Myriapoda</taxon>
        <taxon>Chilopoda</taxon>
        <taxon>Pleurostigmophora</taxon>
        <taxon>Geophilomorpha</taxon>
        <taxon>Linotaeniidae</taxon>
        <taxon>Strigamia</taxon>
    </lineage>
</organism>
<reference evidence="2" key="2">
    <citation type="submission" date="2015-02" db="UniProtKB">
        <authorList>
            <consortium name="EnsemblMetazoa"/>
        </authorList>
    </citation>
    <scope>IDENTIFICATION</scope>
</reference>
<sequence length="234" mass="26449">MPGSPSIFSMDEGTSNDARNTSEESDAEMKPFKKAKYAWQIKGRARWKNKRVRSRKTKNAETREKNETETRKSTESISTPTSITQPQNNDVNVNSPPDVDGFMSILNPERNNVRKWQTKQVAKAIIDNAINKVLEDLGVIPLPDDAFDFHLVDSDIDARNIEDKGVSEAIRQQGLHRRRRLLPESENTTTCTYWLHWNADEKEAEVKLPVQENVLDAAVSFAINEKGLGVLSQG</sequence>
<dbReference type="OMA" id="CECAQHK"/>
<evidence type="ECO:0000313" key="3">
    <source>
        <dbReference type="Proteomes" id="UP000014500"/>
    </source>
</evidence>
<feature type="compositionally biased region" description="Basic residues" evidence="1">
    <location>
        <begin position="43"/>
        <end position="57"/>
    </location>
</feature>
<keyword evidence="3" id="KW-1185">Reference proteome</keyword>
<feature type="region of interest" description="Disordered" evidence="1">
    <location>
        <begin position="1"/>
        <end position="95"/>
    </location>
</feature>
<protein>
    <submittedName>
        <fullName evidence="2">Uncharacterized protein</fullName>
    </submittedName>
</protein>
<feature type="compositionally biased region" description="Low complexity" evidence="1">
    <location>
        <begin position="75"/>
        <end position="95"/>
    </location>
</feature>
<reference evidence="3" key="1">
    <citation type="submission" date="2011-05" db="EMBL/GenBank/DDBJ databases">
        <authorList>
            <person name="Richards S.R."/>
            <person name="Qu J."/>
            <person name="Jiang H."/>
            <person name="Jhangiani S.N."/>
            <person name="Agravi P."/>
            <person name="Goodspeed R."/>
            <person name="Gross S."/>
            <person name="Mandapat C."/>
            <person name="Jackson L."/>
            <person name="Mathew T."/>
            <person name="Pu L."/>
            <person name="Thornton R."/>
            <person name="Saada N."/>
            <person name="Wilczek-Boney K.B."/>
            <person name="Lee S."/>
            <person name="Kovar C."/>
            <person name="Wu Y."/>
            <person name="Scherer S.E."/>
            <person name="Worley K.C."/>
            <person name="Muzny D.M."/>
            <person name="Gibbs R."/>
        </authorList>
    </citation>
    <scope>NUCLEOTIDE SEQUENCE</scope>
    <source>
        <strain evidence="3">Brora</strain>
    </source>
</reference>
<feature type="compositionally biased region" description="Basic and acidic residues" evidence="1">
    <location>
        <begin position="58"/>
        <end position="74"/>
    </location>
</feature>
<dbReference type="EMBL" id="JH431009">
    <property type="status" value="NOT_ANNOTATED_CDS"/>
    <property type="molecule type" value="Genomic_DNA"/>
</dbReference>
<dbReference type="AlphaFoldDB" id="T1IMA9"/>
<evidence type="ECO:0000256" key="1">
    <source>
        <dbReference type="SAM" id="MobiDB-lite"/>
    </source>
</evidence>
<dbReference type="HOGENOM" id="CLU_1187594_0_0_1"/>
<evidence type="ECO:0000313" key="2">
    <source>
        <dbReference type="EnsemblMetazoa" id="SMAR002106-PA"/>
    </source>
</evidence>
<dbReference type="Proteomes" id="UP000014500">
    <property type="component" value="Unassembled WGS sequence"/>
</dbReference>